<keyword evidence="3" id="KW-0804">Transcription</keyword>
<dbReference type="PANTHER" id="PTHR30055">
    <property type="entry name" value="HTH-TYPE TRANSCRIPTIONAL REGULATOR RUTR"/>
    <property type="match status" value="1"/>
</dbReference>
<dbReference type="Gene3D" id="1.10.357.10">
    <property type="entry name" value="Tetracycline Repressor, domain 2"/>
    <property type="match status" value="1"/>
</dbReference>
<dbReference type="PANTHER" id="PTHR30055:SF234">
    <property type="entry name" value="HTH-TYPE TRANSCRIPTIONAL REGULATOR BETI"/>
    <property type="match status" value="1"/>
</dbReference>
<dbReference type="InterPro" id="IPR050109">
    <property type="entry name" value="HTH-type_TetR-like_transc_reg"/>
</dbReference>
<organism evidence="6 7">
    <name type="scientific">Selenomonas bovis</name>
    <dbReference type="NCBI Taxonomy" id="416586"/>
    <lineage>
        <taxon>Bacteria</taxon>
        <taxon>Bacillati</taxon>
        <taxon>Bacillota</taxon>
        <taxon>Negativicutes</taxon>
        <taxon>Selenomonadales</taxon>
        <taxon>Selenomonadaceae</taxon>
        <taxon>Selenomonas</taxon>
    </lineage>
</organism>
<dbReference type="InterPro" id="IPR009057">
    <property type="entry name" value="Homeodomain-like_sf"/>
</dbReference>
<dbReference type="GO" id="GO:0003700">
    <property type="term" value="F:DNA-binding transcription factor activity"/>
    <property type="evidence" value="ECO:0007669"/>
    <property type="project" value="TreeGrafter"/>
</dbReference>
<evidence type="ECO:0000256" key="3">
    <source>
        <dbReference type="ARBA" id="ARBA00023163"/>
    </source>
</evidence>
<accession>A0A848B9G5</accession>
<dbReference type="PROSITE" id="PS01081">
    <property type="entry name" value="HTH_TETR_1"/>
    <property type="match status" value="1"/>
</dbReference>
<proteinExistence type="predicted"/>
<dbReference type="SUPFAM" id="SSF46689">
    <property type="entry name" value="Homeodomain-like"/>
    <property type="match status" value="1"/>
</dbReference>
<dbReference type="AlphaFoldDB" id="A0A848B9G5"/>
<dbReference type="PROSITE" id="PS50977">
    <property type="entry name" value="HTH_TETR_2"/>
    <property type="match status" value="1"/>
</dbReference>
<dbReference type="InterPro" id="IPR036271">
    <property type="entry name" value="Tet_transcr_reg_TetR-rel_C_sf"/>
</dbReference>
<dbReference type="Proteomes" id="UP000543804">
    <property type="component" value="Unassembled WGS sequence"/>
</dbReference>
<reference evidence="6 7" key="1">
    <citation type="submission" date="2020-04" db="EMBL/GenBank/DDBJ databases">
        <authorList>
            <person name="Hitch T.C.A."/>
            <person name="Wylensek D."/>
            <person name="Clavel T."/>
        </authorList>
    </citation>
    <scope>NUCLEOTIDE SEQUENCE [LARGE SCALE GENOMIC DNA]</scope>
    <source>
        <strain evidence="6 7">PG-130-P53-12</strain>
    </source>
</reference>
<dbReference type="InterPro" id="IPR001647">
    <property type="entry name" value="HTH_TetR"/>
</dbReference>
<feature type="DNA-binding region" description="H-T-H motif" evidence="4">
    <location>
        <begin position="46"/>
        <end position="65"/>
    </location>
</feature>
<evidence type="ECO:0000259" key="5">
    <source>
        <dbReference type="PROSITE" id="PS50977"/>
    </source>
</evidence>
<sequence>MKNEKEEFTMEEKKLGRRERKKIASRQAILTAAKQEFVRQGYKDASIADIMERADLGVGTFYNYFSSKEEILMSLLVGLMGEVTSFLDEMKAAGKPALVRLTEGCQETARLLDENRFVLALFFAGSHAAPVHGKAQGSGKHGQESCLPYSHGPGFRELFLAIIEEGQASGELRADVPASLIAEMLHAAFQSAAFSHLGLSFRENFEGKLQLLLGGIRA</sequence>
<feature type="domain" description="HTH tetR-type" evidence="5">
    <location>
        <begin position="23"/>
        <end position="83"/>
    </location>
</feature>
<evidence type="ECO:0000313" key="7">
    <source>
        <dbReference type="Proteomes" id="UP000543804"/>
    </source>
</evidence>
<dbReference type="PRINTS" id="PR00455">
    <property type="entry name" value="HTHTETR"/>
</dbReference>
<keyword evidence="1" id="KW-0805">Transcription regulation</keyword>
<keyword evidence="2 4" id="KW-0238">DNA-binding</keyword>
<dbReference type="Pfam" id="PF00440">
    <property type="entry name" value="TetR_N"/>
    <property type="match status" value="1"/>
</dbReference>
<dbReference type="SUPFAM" id="SSF48498">
    <property type="entry name" value="Tetracyclin repressor-like, C-terminal domain"/>
    <property type="match status" value="1"/>
</dbReference>
<evidence type="ECO:0000256" key="2">
    <source>
        <dbReference type="ARBA" id="ARBA00023125"/>
    </source>
</evidence>
<dbReference type="InterPro" id="IPR023772">
    <property type="entry name" value="DNA-bd_HTH_TetR-type_CS"/>
</dbReference>
<dbReference type="EMBL" id="JABAFA010000007">
    <property type="protein sequence ID" value="NMD98595.1"/>
    <property type="molecule type" value="Genomic_DNA"/>
</dbReference>
<dbReference type="GO" id="GO:0000976">
    <property type="term" value="F:transcription cis-regulatory region binding"/>
    <property type="evidence" value="ECO:0007669"/>
    <property type="project" value="TreeGrafter"/>
</dbReference>
<evidence type="ECO:0000313" key="6">
    <source>
        <dbReference type="EMBL" id="NMD98595.1"/>
    </source>
</evidence>
<name>A0A848B9G5_9FIRM</name>
<evidence type="ECO:0000256" key="4">
    <source>
        <dbReference type="PROSITE-ProRule" id="PRU00335"/>
    </source>
</evidence>
<protein>
    <submittedName>
        <fullName evidence="6">TetR/AcrR family transcriptional regulator</fullName>
    </submittedName>
</protein>
<keyword evidence="7" id="KW-1185">Reference proteome</keyword>
<evidence type="ECO:0000256" key="1">
    <source>
        <dbReference type="ARBA" id="ARBA00023015"/>
    </source>
</evidence>
<gene>
    <name evidence="6" type="ORF">HF878_03725</name>
</gene>
<comment type="caution">
    <text evidence="6">The sequence shown here is derived from an EMBL/GenBank/DDBJ whole genome shotgun (WGS) entry which is preliminary data.</text>
</comment>